<name>A0ACB7H128_MANES</name>
<gene>
    <name evidence="1" type="ORF">MANES_10G089758v8</name>
</gene>
<comment type="caution">
    <text evidence="1">The sequence shown here is derived from an EMBL/GenBank/DDBJ whole genome shotgun (WGS) entry which is preliminary data.</text>
</comment>
<organism evidence="1 2">
    <name type="scientific">Manihot esculenta</name>
    <name type="common">Cassava</name>
    <name type="synonym">Jatropha manihot</name>
    <dbReference type="NCBI Taxonomy" id="3983"/>
    <lineage>
        <taxon>Eukaryota</taxon>
        <taxon>Viridiplantae</taxon>
        <taxon>Streptophyta</taxon>
        <taxon>Embryophyta</taxon>
        <taxon>Tracheophyta</taxon>
        <taxon>Spermatophyta</taxon>
        <taxon>Magnoliopsida</taxon>
        <taxon>eudicotyledons</taxon>
        <taxon>Gunneridae</taxon>
        <taxon>Pentapetalae</taxon>
        <taxon>rosids</taxon>
        <taxon>fabids</taxon>
        <taxon>Malpighiales</taxon>
        <taxon>Euphorbiaceae</taxon>
        <taxon>Crotonoideae</taxon>
        <taxon>Manihoteae</taxon>
        <taxon>Manihot</taxon>
    </lineage>
</organism>
<evidence type="ECO:0000313" key="2">
    <source>
        <dbReference type="Proteomes" id="UP000091857"/>
    </source>
</evidence>
<reference evidence="2" key="1">
    <citation type="journal article" date="2016" name="Nat. Biotechnol.">
        <title>Sequencing wild and cultivated cassava and related species reveals extensive interspecific hybridization and genetic diversity.</title>
        <authorList>
            <person name="Bredeson J.V."/>
            <person name="Lyons J.B."/>
            <person name="Prochnik S.E."/>
            <person name="Wu G.A."/>
            <person name="Ha C.M."/>
            <person name="Edsinger-Gonzales E."/>
            <person name="Grimwood J."/>
            <person name="Schmutz J."/>
            <person name="Rabbi I.Y."/>
            <person name="Egesi C."/>
            <person name="Nauluvula P."/>
            <person name="Lebot V."/>
            <person name="Ndunguru J."/>
            <person name="Mkamilo G."/>
            <person name="Bart R.S."/>
            <person name="Setter T.L."/>
            <person name="Gleadow R.M."/>
            <person name="Kulakow P."/>
            <person name="Ferguson M.E."/>
            <person name="Rounsley S."/>
            <person name="Rokhsar D.S."/>
        </authorList>
    </citation>
    <scope>NUCLEOTIDE SEQUENCE [LARGE SCALE GENOMIC DNA]</scope>
    <source>
        <strain evidence="2">cv. AM560-2</strain>
    </source>
</reference>
<dbReference type="Proteomes" id="UP000091857">
    <property type="component" value="Chromosome 10"/>
</dbReference>
<protein>
    <submittedName>
        <fullName evidence="1">Uncharacterized protein</fullName>
    </submittedName>
</protein>
<sequence length="189" mass="21892">MSPYRLIYGKACHLPVELEHKAYWAVKSCNLNEKEAGANRKLQLQKLEEIRRDAYEASWDYKAKTKAFHDKNISRKYFQVGDKVLLFDSRFKLFPGKLRSRWIGPFLVEHVYPHGAIDIQSPQTSKVFKVNGHRLKKFYEGFTVHLMEEVPLDPPAPNSWSRHCCPAQDRKQGATGRQPRGGDLPKSPR</sequence>
<accession>A0ACB7H128</accession>
<evidence type="ECO:0000313" key="1">
    <source>
        <dbReference type="EMBL" id="KAG8645740.1"/>
    </source>
</evidence>
<proteinExistence type="predicted"/>
<keyword evidence="2" id="KW-1185">Reference proteome</keyword>
<dbReference type="EMBL" id="CM004396">
    <property type="protein sequence ID" value="KAG8645740.1"/>
    <property type="molecule type" value="Genomic_DNA"/>
</dbReference>